<dbReference type="Proteomes" id="UP000276133">
    <property type="component" value="Unassembled WGS sequence"/>
</dbReference>
<dbReference type="STRING" id="10195.A0A3M7PF84"/>
<organism evidence="12 13">
    <name type="scientific">Brachionus plicatilis</name>
    <name type="common">Marine rotifer</name>
    <name type="synonym">Brachionus muelleri</name>
    <dbReference type="NCBI Taxonomy" id="10195"/>
    <lineage>
        <taxon>Eukaryota</taxon>
        <taxon>Metazoa</taxon>
        <taxon>Spiralia</taxon>
        <taxon>Gnathifera</taxon>
        <taxon>Rotifera</taxon>
        <taxon>Eurotatoria</taxon>
        <taxon>Monogononta</taxon>
        <taxon>Pseudotrocha</taxon>
        <taxon>Ploima</taxon>
        <taxon>Brachionidae</taxon>
        <taxon>Brachionus</taxon>
    </lineage>
</organism>
<dbReference type="InterPro" id="IPR023273">
    <property type="entry name" value="RCMT_NOP2"/>
</dbReference>
<evidence type="ECO:0000259" key="11">
    <source>
        <dbReference type="PROSITE" id="PS51686"/>
    </source>
</evidence>
<comment type="subcellular location">
    <subcellularLocation>
        <location evidence="1">Nucleus</location>
        <location evidence="1">Nucleolus</location>
    </subcellularLocation>
</comment>
<evidence type="ECO:0000256" key="8">
    <source>
        <dbReference type="ARBA" id="ARBA00023242"/>
    </source>
</evidence>
<feature type="region of interest" description="Disordered" evidence="10">
    <location>
        <begin position="107"/>
        <end position="235"/>
    </location>
</feature>
<comment type="caution">
    <text evidence="12">The sequence shown here is derived from an EMBL/GenBank/DDBJ whole genome shotgun (WGS) entry which is preliminary data.</text>
</comment>
<feature type="active site" description="Nucleophile" evidence="9">
    <location>
        <position position="533"/>
    </location>
</feature>
<evidence type="ECO:0000313" key="12">
    <source>
        <dbReference type="EMBL" id="RMZ97357.1"/>
    </source>
</evidence>
<feature type="compositionally biased region" description="Basic and acidic residues" evidence="10">
    <location>
        <begin position="36"/>
        <end position="46"/>
    </location>
</feature>
<feature type="compositionally biased region" description="Basic residues" evidence="10">
    <location>
        <begin position="635"/>
        <end position="651"/>
    </location>
</feature>
<dbReference type="PROSITE" id="PS01153">
    <property type="entry name" value="NOL1_NOP2_SUN"/>
    <property type="match status" value="1"/>
</dbReference>
<accession>A0A3M7PF84</accession>
<dbReference type="PRINTS" id="PR02012">
    <property type="entry name" value="RCMTNOP2"/>
</dbReference>
<feature type="binding site" evidence="9">
    <location>
        <position position="432"/>
    </location>
    <ligand>
        <name>S-adenosyl-L-methionine</name>
        <dbReference type="ChEBI" id="CHEBI:59789"/>
    </ligand>
</feature>
<evidence type="ECO:0000256" key="6">
    <source>
        <dbReference type="ARBA" id="ARBA00022691"/>
    </source>
</evidence>
<keyword evidence="8" id="KW-0539">Nucleus</keyword>
<keyword evidence="4 9" id="KW-0489">Methyltransferase</keyword>
<dbReference type="GO" id="GO:0003723">
    <property type="term" value="F:RNA binding"/>
    <property type="evidence" value="ECO:0007669"/>
    <property type="project" value="UniProtKB-UniRule"/>
</dbReference>
<feature type="region of interest" description="Disordered" evidence="10">
    <location>
        <begin position="1"/>
        <end position="46"/>
    </location>
</feature>
<dbReference type="Pfam" id="PF22458">
    <property type="entry name" value="RsmF-B_ferredox"/>
    <property type="match status" value="1"/>
</dbReference>
<dbReference type="Gene3D" id="3.40.50.150">
    <property type="entry name" value="Vaccinia Virus protein VP39"/>
    <property type="match status" value="1"/>
</dbReference>
<evidence type="ECO:0000256" key="2">
    <source>
        <dbReference type="ARBA" id="ARBA00007494"/>
    </source>
</evidence>
<dbReference type="InterPro" id="IPR029063">
    <property type="entry name" value="SAM-dependent_MTases_sf"/>
</dbReference>
<feature type="compositionally biased region" description="Acidic residues" evidence="10">
    <location>
        <begin position="170"/>
        <end position="197"/>
    </location>
</feature>
<dbReference type="InterPro" id="IPR054728">
    <property type="entry name" value="RsmB-like_ferredoxin"/>
</dbReference>
<dbReference type="InterPro" id="IPR011023">
    <property type="entry name" value="Nop2p"/>
</dbReference>
<dbReference type="CDD" id="cd02440">
    <property type="entry name" value="AdoMet_MTases"/>
    <property type="match status" value="1"/>
</dbReference>
<evidence type="ECO:0000256" key="1">
    <source>
        <dbReference type="ARBA" id="ARBA00004604"/>
    </source>
</evidence>
<dbReference type="InterPro" id="IPR049560">
    <property type="entry name" value="MeTrfase_RsmB-F_NOP2_cat"/>
</dbReference>
<evidence type="ECO:0000256" key="7">
    <source>
        <dbReference type="ARBA" id="ARBA00022884"/>
    </source>
</evidence>
<keyword evidence="6 9" id="KW-0949">S-adenosyl-L-methionine</keyword>
<keyword evidence="13" id="KW-1185">Reference proteome</keyword>
<protein>
    <submittedName>
        <fullName evidence="12">Putative 28S rRNA (Cytosine(4447)-C(5))-methyltransferase isoform X1</fullName>
    </submittedName>
</protein>
<reference evidence="12 13" key="1">
    <citation type="journal article" date="2018" name="Sci. Rep.">
        <title>Genomic signatures of local adaptation to the degree of environmental predictability in rotifers.</title>
        <authorList>
            <person name="Franch-Gras L."/>
            <person name="Hahn C."/>
            <person name="Garcia-Roger E.M."/>
            <person name="Carmona M.J."/>
            <person name="Serra M."/>
            <person name="Gomez A."/>
        </authorList>
    </citation>
    <scope>NUCLEOTIDE SEQUENCE [LARGE SCALE GENOMIC DNA]</scope>
    <source>
        <strain evidence="12">HYR1</strain>
    </source>
</reference>
<sequence length="667" mass="75769">MGRKRDLENTNQNKRKPGSRALKRQQDPISFKKLQKNSDLKKKREVIAAQKRDSKVKFDLAKNQETENNFEVIKAVKQKLQAIGELSSSNQMDKPLKGLLKKKDAKIDQVKNGKKQNVLKEKTTKKKLQLNLDASEDENSEDDIAKHIFSDDSDDEEVTDDYGLIGKEESDNEDEELGEEEESDESVDDDDVADSNEENGPKKLTQAGSEEDEEEDEEDEEDEEEDMEEDNEDKEDDLKINLAFGASQGEDLQIINQRIHDLVAVLSDFQNKKEENRSRQDYVDQLKSDLCTYYSYNEFLVEKFMKLFPLSELIEFFEANETQRPITIRTNTLKTRRRDLAQALINRGVNLDPLGEWSKVGLVVFESQVPIGATPEYLAGHYMLQGASSMLPVMALAPQENEKILDMCAAPGGKTSYIAALMRNTGCLVANDVNRDRLDSVVGNLHRLGITNSIVCNLDARKISEHIKDFDRILVDAPCSGTGVISKDPAVKTSKDPIDIQRCSTIQRQILLQAIDCCNHKSKTGGYVVYSTCSVLVEENEAVIEYALKHRHVKLVPTGLTFGNEGFTSFRDSTFNSKMNLTRRYYPHKQNMDGFFVAKLKKISAKKPLEEVKNQDEKVEKVKDSINSNGVAKEKKSKKVIKVKTEKKKNRVIKDKTRYFKKKSNKK</sequence>
<dbReference type="SUPFAM" id="SSF53335">
    <property type="entry name" value="S-adenosyl-L-methionine-dependent methyltransferases"/>
    <property type="match status" value="1"/>
</dbReference>
<evidence type="ECO:0000256" key="9">
    <source>
        <dbReference type="PROSITE-ProRule" id="PRU01023"/>
    </source>
</evidence>
<keyword evidence="5 9" id="KW-0808">Transferase</keyword>
<dbReference type="AlphaFoldDB" id="A0A3M7PF84"/>
<dbReference type="Gene3D" id="3.30.70.1170">
    <property type="entry name" value="Sun protein, domain 3"/>
    <property type="match status" value="1"/>
</dbReference>
<dbReference type="OrthoDB" id="427002at2759"/>
<dbReference type="GO" id="GO:0005730">
    <property type="term" value="C:nucleolus"/>
    <property type="evidence" value="ECO:0007669"/>
    <property type="project" value="UniProtKB-SubCell"/>
</dbReference>
<feature type="compositionally biased region" description="Basic residues" evidence="10">
    <location>
        <begin position="13"/>
        <end position="23"/>
    </location>
</feature>
<dbReference type="PROSITE" id="PS51686">
    <property type="entry name" value="SAM_MT_RSMB_NOP"/>
    <property type="match status" value="1"/>
</dbReference>
<name>A0A3M7PF84_BRAPC</name>
<gene>
    <name evidence="12" type="ORF">BpHYR1_040557</name>
</gene>
<feature type="compositionally biased region" description="Acidic residues" evidence="10">
    <location>
        <begin position="209"/>
        <end position="235"/>
    </location>
</feature>
<feature type="domain" description="SAM-dependent MTase RsmB/NOP-type" evidence="11">
    <location>
        <begin position="316"/>
        <end position="603"/>
    </location>
</feature>
<dbReference type="GO" id="GO:0070475">
    <property type="term" value="P:rRNA base methylation"/>
    <property type="evidence" value="ECO:0007669"/>
    <property type="project" value="TreeGrafter"/>
</dbReference>
<feature type="binding site" evidence="9">
    <location>
        <begin position="408"/>
        <end position="414"/>
    </location>
    <ligand>
        <name>S-adenosyl-L-methionine</name>
        <dbReference type="ChEBI" id="CHEBI:59789"/>
    </ligand>
</feature>
<dbReference type="EMBL" id="REGN01011460">
    <property type="protein sequence ID" value="RMZ97357.1"/>
    <property type="molecule type" value="Genomic_DNA"/>
</dbReference>
<keyword evidence="3" id="KW-0690">Ribosome biogenesis</keyword>
<dbReference type="InterPro" id="IPR023267">
    <property type="entry name" value="RCMT"/>
</dbReference>
<evidence type="ECO:0000313" key="13">
    <source>
        <dbReference type="Proteomes" id="UP000276133"/>
    </source>
</evidence>
<evidence type="ECO:0000256" key="3">
    <source>
        <dbReference type="ARBA" id="ARBA00022517"/>
    </source>
</evidence>
<proteinExistence type="inferred from homology"/>
<dbReference type="FunFam" id="3.30.70.1170:FF:000001">
    <property type="entry name" value="Ribosomal RNA methyltransferase Nop2"/>
    <property type="match status" value="1"/>
</dbReference>
<dbReference type="GO" id="GO:0000470">
    <property type="term" value="P:maturation of LSU-rRNA"/>
    <property type="evidence" value="ECO:0007669"/>
    <property type="project" value="TreeGrafter"/>
</dbReference>
<dbReference type="NCBIfam" id="TIGR00446">
    <property type="entry name" value="nop2p"/>
    <property type="match status" value="1"/>
</dbReference>
<dbReference type="PANTHER" id="PTHR22807:SF30">
    <property type="entry name" value="28S RRNA (CYTOSINE(4447)-C(5))-METHYLTRANSFERASE-RELATED"/>
    <property type="match status" value="1"/>
</dbReference>
<dbReference type="PRINTS" id="PR02008">
    <property type="entry name" value="RCMTFAMILY"/>
</dbReference>
<keyword evidence="7 9" id="KW-0694">RNA-binding</keyword>
<dbReference type="PANTHER" id="PTHR22807">
    <property type="entry name" value="NOP2 YEAST -RELATED NOL1/NOP2/FMU SUN DOMAIN-CONTAINING"/>
    <property type="match status" value="1"/>
</dbReference>
<dbReference type="GO" id="GO:0009383">
    <property type="term" value="F:rRNA (cytosine-C5-)-methyltransferase activity"/>
    <property type="evidence" value="ECO:0007669"/>
    <property type="project" value="TreeGrafter"/>
</dbReference>
<evidence type="ECO:0000256" key="10">
    <source>
        <dbReference type="SAM" id="MobiDB-lite"/>
    </source>
</evidence>
<feature type="region of interest" description="Disordered" evidence="10">
    <location>
        <begin position="626"/>
        <end position="667"/>
    </location>
</feature>
<feature type="binding site" evidence="9">
    <location>
        <position position="459"/>
    </location>
    <ligand>
        <name>S-adenosyl-L-methionine</name>
        <dbReference type="ChEBI" id="CHEBI:59789"/>
    </ligand>
</feature>
<comment type="similarity">
    <text evidence="2 9">Belongs to the class I-like SAM-binding methyltransferase superfamily. RsmB/NOP family.</text>
</comment>
<feature type="compositionally biased region" description="Acidic residues" evidence="10">
    <location>
        <begin position="151"/>
        <end position="160"/>
    </location>
</feature>
<evidence type="ECO:0000256" key="5">
    <source>
        <dbReference type="ARBA" id="ARBA00022679"/>
    </source>
</evidence>
<dbReference type="InterPro" id="IPR001678">
    <property type="entry name" value="MeTrfase_RsmB-F_NOP2_dom"/>
</dbReference>
<feature type="binding site" evidence="9">
    <location>
        <position position="476"/>
    </location>
    <ligand>
        <name>S-adenosyl-L-methionine</name>
        <dbReference type="ChEBI" id="CHEBI:59789"/>
    </ligand>
</feature>
<dbReference type="InterPro" id="IPR018314">
    <property type="entry name" value="RsmB/NOL1/NOP2-like_CS"/>
</dbReference>
<dbReference type="Pfam" id="PF01189">
    <property type="entry name" value="Methyltr_RsmB-F"/>
    <property type="match status" value="1"/>
</dbReference>
<evidence type="ECO:0000256" key="4">
    <source>
        <dbReference type="ARBA" id="ARBA00022603"/>
    </source>
</evidence>